<dbReference type="EMBL" id="JQFZ01000240">
    <property type="protein sequence ID" value="KGO53919.1"/>
    <property type="molecule type" value="Genomic_DNA"/>
</dbReference>
<name>A0A0A2JEV3_PENEN</name>
<dbReference type="HOGENOM" id="CLU_2292615_0_0_1"/>
<sequence length="101" mass="11791">MCWNLNYNFYFYFPKFQVFKDWNELLDIVIKTGACQKPCKKKPPVPENSSKQRNARPENSKRRRVIYIVPGVRALDSMDEVAPKNSKDQAMCKSKASDDVQ</sequence>
<dbReference type="VEuPathDB" id="FungiDB:PEXP_012140"/>
<keyword evidence="3" id="KW-1185">Reference proteome</keyword>
<gene>
    <name evidence="2" type="ORF">PEX2_024980</name>
</gene>
<proteinExistence type="predicted"/>
<evidence type="ECO:0000313" key="3">
    <source>
        <dbReference type="Proteomes" id="UP000030143"/>
    </source>
</evidence>
<feature type="region of interest" description="Disordered" evidence="1">
    <location>
        <begin position="78"/>
        <end position="101"/>
    </location>
</feature>
<evidence type="ECO:0000313" key="2">
    <source>
        <dbReference type="EMBL" id="KGO53919.1"/>
    </source>
</evidence>
<dbReference type="Proteomes" id="UP000030143">
    <property type="component" value="Unassembled WGS sequence"/>
</dbReference>
<reference evidence="2 3" key="1">
    <citation type="journal article" date="2015" name="Mol. Plant Microbe Interact.">
        <title>Genome, transcriptome, and functional analyses of Penicillium expansum provide new insights into secondary metabolism and pathogenicity.</title>
        <authorList>
            <person name="Ballester A.R."/>
            <person name="Marcet-Houben M."/>
            <person name="Levin E."/>
            <person name="Sela N."/>
            <person name="Selma-Lazaro C."/>
            <person name="Carmona L."/>
            <person name="Wisniewski M."/>
            <person name="Droby S."/>
            <person name="Gonzalez-Candelas L."/>
            <person name="Gabaldon T."/>
        </authorList>
    </citation>
    <scope>NUCLEOTIDE SEQUENCE [LARGE SCALE GENOMIC DNA]</scope>
    <source>
        <strain evidence="2 3">MD-8</strain>
    </source>
</reference>
<dbReference type="AlphaFoldDB" id="A0A0A2JEV3"/>
<organism evidence="2 3">
    <name type="scientific">Penicillium expansum</name>
    <name type="common">Blue mold rot fungus</name>
    <dbReference type="NCBI Taxonomy" id="27334"/>
    <lineage>
        <taxon>Eukaryota</taxon>
        <taxon>Fungi</taxon>
        <taxon>Dikarya</taxon>
        <taxon>Ascomycota</taxon>
        <taxon>Pezizomycotina</taxon>
        <taxon>Eurotiomycetes</taxon>
        <taxon>Eurotiomycetidae</taxon>
        <taxon>Eurotiales</taxon>
        <taxon>Aspergillaceae</taxon>
        <taxon>Penicillium</taxon>
    </lineage>
</organism>
<evidence type="ECO:0000256" key="1">
    <source>
        <dbReference type="SAM" id="MobiDB-lite"/>
    </source>
</evidence>
<accession>A0A0A2JEV3</accession>
<dbReference type="GeneID" id="27675192"/>
<comment type="caution">
    <text evidence="2">The sequence shown here is derived from an EMBL/GenBank/DDBJ whole genome shotgun (WGS) entry which is preliminary data.</text>
</comment>
<dbReference type="RefSeq" id="XP_016596443.1">
    <property type="nucleotide sequence ID" value="XM_016739773.1"/>
</dbReference>
<feature type="region of interest" description="Disordered" evidence="1">
    <location>
        <begin position="36"/>
        <end position="64"/>
    </location>
</feature>
<protein>
    <submittedName>
        <fullName evidence="2">Uncharacterized protein</fullName>
    </submittedName>
</protein>